<dbReference type="EMBL" id="JAPHAV010000013">
    <property type="protein sequence ID" value="MCX2698686.1"/>
    <property type="molecule type" value="Genomic_DNA"/>
</dbReference>
<feature type="domain" description="HTH lysR-type" evidence="5">
    <location>
        <begin position="2"/>
        <end position="59"/>
    </location>
</feature>
<evidence type="ECO:0000313" key="7">
    <source>
        <dbReference type="Proteomes" id="UP001301216"/>
    </source>
</evidence>
<dbReference type="SUPFAM" id="SSF46785">
    <property type="entry name" value="Winged helix' DNA-binding domain"/>
    <property type="match status" value="1"/>
</dbReference>
<keyword evidence="7" id="KW-1185">Reference proteome</keyword>
<evidence type="ECO:0000256" key="3">
    <source>
        <dbReference type="ARBA" id="ARBA00023125"/>
    </source>
</evidence>
<dbReference type="PROSITE" id="PS50931">
    <property type="entry name" value="HTH_LYSR"/>
    <property type="match status" value="1"/>
</dbReference>
<keyword evidence="2" id="KW-0805">Transcription regulation</keyword>
<protein>
    <submittedName>
        <fullName evidence="6">LysR substrate-binding domain-containing protein</fullName>
    </submittedName>
</protein>
<keyword evidence="4" id="KW-0804">Transcription</keyword>
<dbReference type="InterPro" id="IPR036388">
    <property type="entry name" value="WH-like_DNA-bd_sf"/>
</dbReference>
<dbReference type="PANTHER" id="PTHR30346:SF0">
    <property type="entry name" value="HCA OPERON TRANSCRIPTIONAL ACTIVATOR HCAR"/>
    <property type="match status" value="1"/>
</dbReference>
<dbReference type="Proteomes" id="UP001301216">
    <property type="component" value="Unassembled WGS sequence"/>
</dbReference>
<organism evidence="6 7">
    <name type="scientific">Ochrobactrum chromiisoli</name>
    <dbReference type="NCBI Taxonomy" id="2993941"/>
    <lineage>
        <taxon>Bacteria</taxon>
        <taxon>Pseudomonadati</taxon>
        <taxon>Pseudomonadota</taxon>
        <taxon>Alphaproteobacteria</taxon>
        <taxon>Hyphomicrobiales</taxon>
        <taxon>Brucellaceae</taxon>
        <taxon>Brucella/Ochrobactrum group</taxon>
        <taxon>Ochrobactrum</taxon>
    </lineage>
</organism>
<dbReference type="InterPro" id="IPR036390">
    <property type="entry name" value="WH_DNA-bd_sf"/>
</dbReference>
<dbReference type="InterPro" id="IPR000847">
    <property type="entry name" value="LysR_HTH_N"/>
</dbReference>
<gene>
    <name evidence="6" type="ORF">OPR82_18330</name>
</gene>
<dbReference type="PRINTS" id="PR00039">
    <property type="entry name" value="HTHLYSR"/>
</dbReference>
<accession>A0ABT3QSV0</accession>
<evidence type="ECO:0000256" key="4">
    <source>
        <dbReference type="ARBA" id="ARBA00023163"/>
    </source>
</evidence>
<dbReference type="PANTHER" id="PTHR30346">
    <property type="entry name" value="TRANSCRIPTIONAL DUAL REGULATOR HCAR-RELATED"/>
    <property type="match status" value="1"/>
</dbReference>
<sequence length="299" mass="33726">MLNVRLLRCFVAVADELSFTAAAARLNMAQPALTRSIMQLEIHFNARLFIRDTRNVRLTEIGRAFLEQARMALDQLARTERIGHEMARGQLGQIKIGYITFIAHDFLAPLLKRFSLDKPDIRIELFNMGTEQQRASLVDRTIDIGFMLGPFTIAGIATCKVRDEELVVVMPDDHRLTSYSSITPQDLQGENLVMGSEAMWSVYRRIIFTEFDRLGVSPLIAQEAPTQSAVFALVGAGMGITIYPRGPSRYLTDRLALRPFVMDYKKVQTICAWNKPHTNPAVRTLIEHLQLSPSADLPH</sequence>
<keyword evidence="3" id="KW-0238">DNA-binding</keyword>
<dbReference type="Pfam" id="PF00126">
    <property type="entry name" value="HTH_1"/>
    <property type="match status" value="1"/>
</dbReference>
<reference evidence="6 7" key="1">
    <citation type="submission" date="2022-11" db="EMBL/GenBank/DDBJ databases">
        <title>Brucella sp. YY2X, whole genome shotgun sequencing project.</title>
        <authorList>
            <person name="Yang Y."/>
        </authorList>
    </citation>
    <scope>NUCLEOTIDE SEQUENCE [LARGE SCALE GENOMIC DNA]</scope>
    <source>
        <strain evidence="6 7">YY2X</strain>
    </source>
</reference>
<dbReference type="SUPFAM" id="SSF53850">
    <property type="entry name" value="Periplasmic binding protein-like II"/>
    <property type="match status" value="1"/>
</dbReference>
<name>A0ABT3QSV0_9HYPH</name>
<dbReference type="InterPro" id="IPR005119">
    <property type="entry name" value="LysR_subst-bd"/>
</dbReference>
<dbReference type="Gene3D" id="1.10.10.10">
    <property type="entry name" value="Winged helix-like DNA-binding domain superfamily/Winged helix DNA-binding domain"/>
    <property type="match status" value="1"/>
</dbReference>
<evidence type="ECO:0000259" key="5">
    <source>
        <dbReference type="PROSITE" id="PS50931"/>
    </source>
</evidence>
<comment type="similarity">
    <text evidence="1">Belongs to the LysR transcriptional regulatory family.</text>
</comment>
<dbReference type="Pfam" id="PF03466">
    <property type="entry name" value="LysR_substrate"/>
    <property type="match status" value="1"/>
</dbReference>
<dbReference type="Gene3D" id="3.40.190.10">
    <property type="entry name" value="Periplasmic binding protein-like II"/>
    <property type="match status" value="2"/>
</dbReference>
<dbReference type="CDD" id="cd08414">
    <property type="entry name" value="PBP2_LTTR_aromatics_like"/>
    <property type="match status" value="1"/>
</dbReference>
<comment type="caution">
    <text evidence="6">The sequence shown here is derived from an EMBL/GenBank/DDBJ whole genome shotgun (WGS) entry which is preliminary data.</text>
</comment>
<evidence type="ECO:0000256" key="1">
    <source>
        <dbReference type="ARBA" id="ARBA00009437"/>
    </source>
</evidence>
<proteinExistence type="inferred from homology"/>
<evidence type="ECO:0000256" key="2">
    <source>
        <dbReference type="ARBA" id="ARBA00023015"/>
    </source>
</evidence>
<dbReference type="RefSeq" id="WP_265986352.1">
    <property type="nucleotide sequence ID" value="NZ_JAPHAV010000013.1"/>
</dbReference>
<evidence type="ECO:0000313" key="6">
    <source>
        <dbReference type="EMBL" id="MCX2698686.1"/>
    </source>
</evidence>